<evidence type="ECO:0000313" key="13">
    <source>
        <dbReference type="EMBL" id="MDW2759414.1"/>
    </source>
</evidence>
<evidence type="ECO:0000313" key="18">
    <source>
        <dbReference type="Proteomes" id="UP000263627"/>
    </source>
</evidence>
<dbReference type="OrthoDB" id="9795085at2"/>
<dbReference type="Proteomes" id="UP001169574">
    <property type="component" value="Unassembled WGS sequence"/>
</dbReference>
<keyword evidence="20" id="KW-1185">Reference proteome</keyword>
<keyword evidence="3 5" id="KW-0808">Transferase</keyword>
<dbReference type="GO" id="GO:0005737">
    <property type="term" value="C:cytoplasm"/>
    <property type="evidence" value="ECO:0007669"/>
    <property type="project" value="UniProtKB-SubCell"/>
</dbReference>
<reference evidence="16" key="8">
    <citation type="submission" date="2022-12" db="EMBL/GenBank/DDBJ databases">
        <title>2953647.</title>
        <authorList>
            <person name="Hergert J."/>
            <person name="Casey R."/>
            <person name="Wagner J."/>
            <person name="Young E.L."/>
            <person name="Oakeson K.F."/>
        </authorList>
    </citation>
    <scope>NUCLEOTIDE SEQUENCE</scope>
    <source>
        <strain evidence="16">2953647</strain>
    </source>
</reference>
<evidence type="ECO:0000313" key="14">
    <source>
        <dbReference type="EMBL" id="OYQ92769.1"/>
    </source>
</evidence>
<feature type="domain" description="Methyltransferase" evidence="6">
    <location>
        <begin position="35"/>
        <end position="124"/>
    </location>
</feature>
<dbReference type="EMBL" id="ABLGCN030000021">
    <property type="protein sequence ID" value="EMM7460273.1"/>
    <property type="molecule type" value="Genomic_DNA"/>
</dbReference>
<evidence type="ECO:0000313" key="17">
    <source>
        <dbReference type="Proteomes" id="UP000215827"/>
    </source>
</evidence>
<dbReference type="SUPFAM" id="SSF53335">
    <property type="entry name" value="S-adenosyl-L-methionine-dependent methyltransferases"/>
    <property type="match status" value="1"/>
</dbReference>
<comment type="catalytic activity">
    <reaction evidence="5">
        <text>trans-aconitate + S-adenosyl-L-methionine = (E)-3-(methoxycarbonyl)pent-2-enedioate + S-adenosyl-L-homocysteine</text>
        <dbReference type="Rhea" id="RHEA:14969"/>
        <dbReference type="ChEBI" id="CHEBI:15708"/>
        <dbReference type="ChEBI" id="CHEBI:57470"/>
        <dbReference type="ChEBI" id="CHEBI:57856"/>
        <dbReference type="ChEBI" id="CHEBI:59789"/>
        <dbReference type="EC" id="2.1.1.144"/>
    </reaction>
</comment>
<proteinExistence type="inferred from homology"/>
<keyword evidence="2 5" id="KW-0489">Methyltransferase</keyword>
<dbReference type="Proteomes" id="UP001278087">
    <property type="component" value="Unassembled WGS sequence"/>
</dbReference>
<evidence type="ECO:0000256" key="4">
    <source>
        <dbReference type="ARBA" id="ARBA00022691"/>
    </source>
</evidence>
<evidence type="ECO:0000313" key="20">
    <source>
        <dbReference type="Proteomes" id="UP001164536"/>
    </source>
</evidence>
<dbReference type="PANTHER" id="PTHR43861:SF1">
    <property type="entry name" value="TRANS-ACONITATE 2-METHYLTRANSFERASE"/>
    <property type="match status" value="1"/>
</dbReference>
<dbReference type="EMBL" id="JAWPBU010000013">
    <property type="protein sequence ID" value="MDW2759414.1"/>
    <property type="molecule type" value="Genomic_DNA"/>
</dbReference>
<dbReference type="Proteomes" id="UP000215827">
    <property type="component" value="Unassembled WGS sequence"/>
</dbReference>
<evidence type="ECO:0000256" key="2">
    <source>
        <dbReference type="ARBA" id="ARBA00022603"/>
    </source>
</evidence>
<evidence type="ECO:0000313" key="12">
    <source>
        <dbReference type="EMBL" id="HBH7040395.1"/>
    </source>
</evidence>
<evidence type="ECO:0000313" key="9">
    <source>
        <dbReference type="EMBL" id="EHT9938761.1"/>
    </source>
</evidence>
<comment type="function">
    <text evidence="5">Catalyzes the S-adenosylmethionine monomethyl esterification of trans-aconitate.</text>
</comment>
<dbReference type="Pfam" id="PF13649">
    <property type="entry name" value="Methyltransf_25"/>
    <property type="match status" value="1"/>
</dbReference>
<dbReference type="EMBL" id="NEFA01000075">
    <property type="protein sequence ID" value="OYQ92769.1"/>
    <property type="molecule type" value="Genomic_DNA"/>
</dbReference>
<dbReference type="Proteomes" id="UP001164536">
    <property type="component" value="Chromosome"/>
</dbReference>
<keyword evidence="1 5" id="KW-0963">Cytoplasm</keyword>
<reference evidence="12" key="6">
    <citation type="submission" date="2021-07" db="EMBL/GenBank/DDBJ databases">
        <authorList>
            <consortium name="NCBI Pathogen Detection Project"/>
        </authorList>
    </citation>
    <scope>NUCLEOTIDE SEQUENCE</scope>
    <source>
        <strain evidence="12">91871</strain>
    </source>
</reference>
<organism evidence="10 21">
    <name type="scientific">Citrobacter freundii</name>
    <dbReference type="NCBI Taxonomy" id="546"/>
    <lineage>
        <taxon>Bacteria</taxon>
        <taxon>Pseudomonadati</taxon>
        <taxon>Pseudomonadota</taxon>
        <taxon>Gammaproteobacteria</taxon>
        <taxon>Enterobacterales</taxon>
        <taxon>Enterobacteriaceae</taxon>
        <taxon>Citrobacter</taxon>
        <taxon>Citrobacter freundii complex</taxon>
    </lineage>
</organism>
<dbReference type="EMBL" id="DAESCB010000001">
    <property type="protein sequence ID" value="HBH7040395.1"/>
    <property type="molecule type" value="Genomic_DNA"/>
</dbReference>
<reference evidence="13" key="10">
    <citation type="submission" date="2023-10" db="EMBL/GenBank/DDBJ databases">
        <title>Fecal carriage and genetic characteristics of carbapenem-resistant Enterobacterales among healthy adults from four provinces of China.</title>
        <authorList>
            <person name="Li Y."/>
            <person name="Zhang R."/>
        </authorList>
    </citation>
    <scope>NUCLEOTIDE SEQUENCE</scope>
    <source>
        <strain evidence="13">HN-136</strain>
    </source>
</reference>
<dbReference type="EMBL" id="CP056573">
    <property type="protein sequence ID" value="QLV30719.1"/>
    <property type="molecule type" value="Genomic_DNA"/>
</dbReference>
<dbReference type="Proteomes" id="UP000885148">
    <property type="component" value="Unassembled WGS sequence"/>
</dbReference>
<dbReference type="Proteomes" id="UP001279522">
    <property type="component" value="Unassembled WGS sequence"/>
</dbReference>
<name>A0A0D7LT69_CITFR</name>
<dbReference type="EMBL" id="ABBJDF010000008">
    <property type="protein sequence ID" value="EHT9938761.1"/>
    <property type="molecule type" value="Genomic_DNA"/>
</dbReference>
<evidence type="ECO:0000313" key="11">
    <source>
        <dbReference type="EMBL" id="EMM7460273.1"/>
    </source>
</evidence>
<dbReference type="STRING" id="1333848.CFNIH1_17745"/>
<evidence type="ECO:0000313" key="21">
    <source>
        <dbReference type="Proteomes" id="UP001279522"/>
    </source>
</evidence>
<evidence type="ECO:0000313" key="15">
    <source>
        <dbReference type="EMBL" id="QLV30719.1"/>
    </source>
</evidence>
<evidence type="ECO:0000313" key="16">
    <source>
        <dbReference type="EMBL" id="WAZ55146.1"/>
    </source>
</evidence>
<dbReference type="InterPro" id="IPR023149">
    <property type="entry name" value="Trans_acon_MeTrfase_C"/>
</dbReference>
<evidence type="ECO:0000313" key="8">
    <source>
        <dbReference type="EMBL" id="CAH6591965.1"/>
    </source>
</evidence>
<keyword evidence="4 5" id="KW-0949">S-adenosyl-L-methionine</keyword>
<dbReference type="EC" id="2.1.1.144" evidence="5"/>
<dbReference type="EMBL" id="CP114564">
    <property type="protein sequence ID" value="WAZ55146.1"/>
    <property type="molecule type" value="Genomic_DNA"/>
</dbReference>
<accession>A0A0D7LT69</accession>
<dbReference type="GO" id="GO:0030798">
    <property type="term" value="F:trans-aconitate 2-methyltransferase activity"/>
    <property type="evidence" value="ECO:0007669"/>
    <property type="project" value="UniProtKB-UniRule"/>
</dbReference>
<comment type="subcellular location">
    <subcellularLocation>
        <location evidence="5">Cytoplasm</location>
    </subcellularLocation>
</comment>
<dbReference type="CDD" id="cd02440">
    <property type="entry name" value="AdoMet_MTases"/>
    <property type="match status" value="1"/>
</dbReference>
<gene>
    <name evidence="5 10" type="primary">tam</name>
    <name evidence="8" type="ORF">AI2935V1_2615</name>
    <name evidence="7" type="ORF">AM363_15280</name>
    <name evidence="14" type="ORF">B9P89_28410</name>
    <name evidence="15" type="ORF">HV178_12340</name>
    <name evidence="12" type="ORF">KV121_000379</name>
    <name evidence="9" type="ORF">KY227_001821</name>
    <name evidence="16" type="ORF">O4000_12370</name>
    <name evidence="11" type="ORF">P7U51_004868</name>
    <name evidence="13" type="ORF">RYZ67_13090</name>
    <name evidence="10" type="ORF">SGX49_003484</name>
</gene>
<dbReference type="InterPro" id="IPR023506">
    <property type="entry name" value="Trans-aconitate_MeTrfase"/>
</dbReference>
<evidence type="ECO:0000256" key="3">
    <source>
        <dbReference type="ARBA" id="ARBA00022679"/>
    </source>
</evidence>
<evidence type="ECO:0000313" key="10">
    <source>
        <dbReference type="EMBL" id="ELV3681023.1"/>
    </source>
</evidence>
<dbReference type="Gene3D" id="1.10.150.290">
    <property type="entry name" value="S-adenosyl-L-methionine-dependent methyltransferases"/>
    <property type="match status" value="1"/>
</dbReference>
<dbReference type="GO" id="GO:0032259">
    <property type="term" value="P:methylation"/>
    <property type="evidence" value="ECO:0007669"/>
    <property type="project" value="UniProtKB-KW"/>
</dbReference>
<reference evidence="10" key="9">
    <citation type="submission" date="2023-05" db="EMBL/GenBank/DDBJ databases">
        <authorList>
            <consortium name="Clinical and Environmental Microbiology Branch: Whole genome sequencing antimicrobial resistance pathogens in the healthcare setting"/>
        </authorList>
    </citation>
    <scope>NUCLEOTIDE SEQUENCE</scope>
    <source>
        <strain evidence="9">2021DK-00049</strain>
        <strain evidence="10">2023GN-00287</strain>
        <strain evidence="11">Whole organism</strain>
    </source>
</reference>
<protein>
    <recommendedName>
        <fullName evidence="5">Trans-aconitate 2-methyltransferase</fullName>
        <ecNumber evidence="5">2.1.1.144</ecNumber>
    </recommendedName>
</protein>
<reference evidence="8" key="7">
    <citation type="submission" date="2022-05" db="EMBL/GenBank/DDBJ databases">
        <authorList>
            <person name="Alioto T."/>
            <person name="Alioto T."/>
            <person name="Gomez Garrido J."/>
        </authorList>
    </citation>
    <scope>NUCLEOTIDE SEQUENCE</scope>
    <source>
        <strain evidence="8">112</strain>
    </source>
</reference>
<evidence type="ECO:0000256" key="5">
    <source>
        <dbReference type="HAMAP-Rule" id="MF_00560"/>
    </source>
</evidence>
<dbReference type="NCBIfam" id="NF002463">
    <property type="entry name" value="PRK01683.1"/>
    <property type="match status" value="1"/>
</dbReference>
<dbReference type="HAMAP" id="MF_00560">
    <property type="entry name" value="Tran_acon_Me_trans"/>
    <property type="match status" value="1"/>
</dbReference>
<dbReference type="EMBL" id="CP032184">
    <property type="protein sequence ID" value="AXZ48193.1"/>
    <property type="molecule type" value="Genomic_DNA"/>
</dbReference>
<sequence>MADWNPSLYLQYKTERSRPAAELLSRVALESVRSVVDLGCGPGNSTALLHQRWPSAQITGVDTSPAMLNEARNTLPKCHFIEADISTFQAEHPVDLLYANASLQWVPDHYELFPHLVSQLSHNGVLAVQMPDNWLEPTHVLMREVAYEQDYPDRGRAPLPGVHAYYDILTEAGCDVDIWRTTYYHIMDSHQAIIDWVSSTGLRPWLQDLSESEQRHYLARYHELLQEQYPLQENGKILLAFPRLFIVARRNS</sequence>
<dbReference type="Proteomes" id="UP000263627">
    <property type="component" value="Chromosome"/>
</dbReference>
<reference evidence="14 17" key="1">
    <citation type="submission" date="2017-04" db="EMBL/GenBank/DDBJ databases">
        <title>Emergence of KPC-2-producing Citrobacter isolates from sediments of a Chinese river.</title>
        <authorList>
            <person name="Zheng B."/>
        </authorList>
    </citation>
    <scope>NUCLEOTIDE SEQUENCE [LARGE SCALE GENOMIC DNA]</scope>
    <source>
        <strain evidence="14 17">C191</strain>
    </source>
</reference>
<reference evidence="19" key="4">
    <citation type="submission" date="2020-06" db="EMBL/GenBank/DDBJ databases">
        <title>REHAB project genomes.</title>
        <authorList>
            <person name="Shaw L.P."/>
        </authorList>
    </citation>
    <scope>NUCLEOTIDE SEQUENCE [LARGE SCALE GENOMIC DNA]</scope>
    <source>
        <strain evidence="19">RHBSTW-00370</strain>
    </source>
</reference>
<dbReference type="PANTHER" id="PTHR43861">
    <property type="entry name" value="TRANS-ACONITATE 2-METHYLTRANSFERASE-RELATED"/>
    <property type="match status" value="1"/>
</dbReference>
<dbReference type="InterPro" id="IPR029063">
    <property type="entry name" value="SAM-dependent_MTases_sf"/>
</dbReference>
<dbReference type="AlphaFoldDB" id="A0A0D7LT69"/>
<dbReference type="EMBL" id="ABOSXX010000019">
    <property type="protein sequence ID" value="ELV3681023.1"/>
    <property type="molecule type" value="Genomic_DNA"/>
</dbReference>
<comment type="similarity">
    <text evidence="5">Belongs to the methyltransferase superfamily. Tam family.</text>
</comment>
<reference evidence="12" key="2">
    <citation type="journal article" date="2018" name="Genome Biol.">
        <title>SKESA: strategic k-mer extension for scrupulous assemblies.</title>
        <authorList>
            <person name="Souvorov A."/>
            <person name="Agarwala R."/>
            <person name="Lipman D.J."/>
        </authorList>
    </citation>
    <scope>NUCLEOTIDE SEQUENCE</scope>
    <source>
        <strain evidence="12">91871</strain>
    </source>
</reference>
<dbReference type="Gene3D" id="3.40.50.150">
    <property type="entry name" value="Vaccinia Virus protein VP39"/>
    <property type="match status" value="1"/>
</dbReference>
<dbReference type="EMBL" id="OW995941">
    <property type="protein sequence ID" value="CAH6591965.1"/>
    <property type="molecule type" value="Genomic_DNA"/>
</dbReference>
<dbReference type="Proteomes" id="UP000512222">
    <property type="component" value="Chromosome"/>
</dbReference>
<reference evidence="7 18" key="3">
    <citation type="submission" date="2018-09" db="EMBL/GenBank/DDBJ databases">
        <title>Whole genome sequencing of Citrobacter freundii AR_0116.</title>
        <authorList>
            <person name="Conlan S."/>
            <person name="Thomas P.J."/>
            <person name="Mullikin J."/>
            <person name="Frank K.M."/>
            <person name="Segre J.A."/>
        </authorList>
    </citation>
    <scope>NUCLEOTIDE SEQUENCE [LARGE SCALE GENOMIC DNA]</scope>
    <source>
        <strain evidence="7 18">AR_0116</strain>
    </source>
</reference>
<reference evidence="15" key="5">
    <citation type="journal article" date="2021" name="Microb. Genom.">
        <title>A genomic epidemiological study shows that prevalence of antimicrobial resistance in Enterobacterales is associated with the livestock host, as well as antimicrobial usage.</title>
        <authorList>
            <person name="AbuOun M."/>
            <person name="Jones H."/>
            <person name="Stubberfield E."/>
            <person name="Gilson D."/>
            <person name="Shaw L.P."/>
            <person name="Hubbard A.T.M."/>
            <person name="Chau K.K."/>
            <person name="Sebra R."/>
            <person name="Peto T.E.A."/>
            <person name="Crook D.W."/>
            <person name="Read D.S."/>
            <person name="Gweon H.S."/>
            <person name="Walker A.S."/>
            <person name="Stoesser N."/>
            <person name="Smith R.P."/>
            <person name="Anjum M.F."/>
            <person name="On Behalf Of The Rehab Consortium."/>
        </authorList>
    </citation>
    <scope>NUCLEOTIDE SEQUENCE</scope>
    <source>
        <strain evidence="15">RHBSTW-00370</strain>
    </source>
</reference>
<evidence type="ECO:0000313" key="19">
    <source>
        <dbReference type="Proteomes" id="UP000512222"/>
    </source>
</evidence>
<dbReference type="RefSeq" id="WP_003836295.1">
    <property type="nucleotide sequence ID" value="NZ_BHWY01000003.1"/>
</dbReference>
<evidence type="ECO:0000313" key="7">
    <source>
        <dbReference type="EMBL" id="AXZ48193.1"/>
    </source>
</evidence>
<dbReference type="Proteomes" id="UP000789647">
    <property type="component" value="Chromosome"/>
</dbReference>
<dbReference type="GeneID" id="87001268"/>
<evidence type="ECO:0000256" key="1">
    <source>
        <dbReference type="ARBA" id="ARBA00022490"/>
    </source>
</evidence>
<evidence type="ECO:0000259" key="6">
    <source>
        <dbReference type="Pfam" id="PF13649"/>
    </source>
</evidence>
<dbReference type="InterPro" id="IPR041698">
    <property type="entry name" value="Methyltransf_25"/>
</dbReference>